<dbReference type="InterPro" id="IPR029041">
    <property type="entry name" value="FAD-linked_oxidoreductase-like"/>
</dbReference>
<dbReference type="RefSeq" id="WP_289842053.1">
    <property type="nucleotide sequence ID" value="NZ_CATKSH010000015.1"/>
</dbReference>
<dbReference type="Proteomes" id="UP001176960">
    <property type="component" value="Unassembled WGS sequence"/>
</dbReference>
<dbReference type="EMBL" id="CATKSH010000015">
    <property type="protein sequence ID" value="CAI9121439.1"/>
    <property type="molecule type" value="Genomic_DNA"/>
</dbReference>
<evidence type="ECO:0000256" key="1">
    <source>
        <dbReference type="ARBA" id="ARBA00023002"/>
    </source>
</evidence>
<reference evidence="2" key="1">
    <citation type="submission" date="2023-03" db="EMBL/GenBank/DDBJ databases">
        <authorList>
            <person name="Cleenwerck I."/>
        </authorList>
    </citation>
    <scope>NUCLEOTIDE SEQUENCE</scope>
    <source>
        <strain evidence="2">LMG 32879</strain>
    </source>
</reference>
<dbReference type="GO" id="GO:0016491">
    <property type="term" value="F:oxidoreductase activity"/>
    <property type="evidence" value="ECO:0007669"/>
    <property type="project" value="UniProtKB-KW"/>
</dbReference>
<dbReference type="SUPFAM" id="SSF51730">
    <property type="entry name" value="FAD-linked oxidoreductase"/>
    <property type="match status" value="1"/>
</dbReference>
<keyword evidence="3" id="KW-1185">Reference proteome</keyword>
<evidence type="ECO:0000313" key="3">
    <source>
        <dbReference type="Proteomes" id="UP001176960"/>
    </source>
</evidence>
<comment type="caution">
    <text evidence="2">The sequence shown here is derived from an EMBL/GenBank/DDBJ whole genome shotgun (WGS) entry which is preliminary data.</text>
</comment>
<dbReference type="AlphaFoldDB" id="A0AA35UJE8"/>
<gene>
    <name evidence="2" type="ORF">LMG32879_002286</name>
</gene>
<organism evidence="2 3">
    <name type="scientific">Brytella acorum</name>
    <dbReference type="NCBI Taxonomy" id="2959299"/>
    <lineage>
        <taxon>Bacteria</taxon>
        <taxon>Pseudomonadati</taxon>
        <taxon>Pseudomonadota</taxon>
        <taxon>Alphaproteobacteria</taxon>
        <taxon>Acetobacterales</taxon>
        <taxon>Acetobacteraceae</taxon>
        <taxon>Brytella</taxon>
    </lineage>
</organism>
<protein>
    <submittedName>
        <fullName evidence="2">Methylenetetrahydrofolate reductase</fullName>
    </submittedName>
</protein>
<evidence type="ECO:0000313" key="2">
    <source>
        <dbReference type="EMBL" id="CAI9121439.1"/>
    </source>
</evidence>
<sequence>MSRLSIELIPRGGEALLRDDAVVRDVLPDVTDINIPDLLRLPLRSWQAVRALREHGAGAASLNGIPHIRAIDIDPDRPLPGADDPGLREILVIAGDPPQDMSHRTWPNTTVDIIGRYRRELPHLKIYAAFDPYRRAPYRELEDIRRKKAAGACGFFTQPLFDRRMLELSASWLEDETVFWGVSPVIGPKSRAYWERVNRVVFPRDFNPSLQANIAFAQDVLRFARERGDSAYLMPVKVDLATYLAPLRGIFRPDHNPV</sequence>
<name>A0AA35UJE8_9PROT</name>
<accession>A0AA35UJE8</accession>
<proteinExistence type="predicted"/>
<dbReference type="Gene3D" id="3.20.20.220">
    <property type="match status" value="1"/>
</dbReference>
<keyword evidence="1" id="KW-0560">Oxidoreductase</keyword>